<dbReference type="EMBL" id="BLXT01007928">
    <property type="protein sequence ID" value="GFO43888.1"/>
    <property type="molecule type" value="Genomic_DNA"/>
</dbReference>
<keyword evidence="3" id="KW-1185">Reference proteome</keyword>
<accession>A0AAV4DI40</accession>
<reference evidence="2 3" key="1">
    <citation type="journal article" date="2021" name="Elife">
        <title>Chloroplast acquisition without the gene transfer in kleptoplastic sea slugs, Plakobranchus ocellatus.</title>
        <authorList>
            <person name="Maeda T."/>
            <person name="Takahashi S."/>
            <person name="Yoshida T."/>
            <person name="Shimamura S."/>
            <person name="Takaki Y."/>
            <person name="Nagai Y."/>
            <person name="Toyoda A."/>
            <person name="Suzuki Y."/>
            <person name="Arimoto A."/>
            <person name="Ishii H."/>
            <person name="Satoh N."/>
            <person name="Nishiyama T."/>
            <person name="Hasebe M."/>
            <person name="Maruyama T."/>
            <person name="Minagawa J."/>
            <person name="Obokata J."/>
            <person name="Shigenobu S."/>
        </authorList>
    </citation>
    <scope>NUCLEOTIDE SEQUENCE [LARGE SCALE GENOMIC DNA]</scope>
</reference>
<proteinExistence type="predicted"/>
<feature type="region of interest" description="Disordered" evidence="1">
    <location>
        <begin position="1"/>
        <end position="20"/>
    </location>
</feature>
<gene>
    <name evidence="2" type="ORF">PoB_007039300</name>
</gene>
<dbReference type="AlphaFoldDB" id="A0AAV4DI40"/>
<protein>
    <submittedName>
        <fullName evidence="2">Uncharacterized protein</fullName>
    </submittedName>
</protein>
<dbReference type="Proteomes" id="UP000735302">
    <property type="component" value="Unassembled WGS sequence"/>
</dbReference>
<comment type="caution">
    <text evidence="2">The sequence shown here is derived from an EMBL/GenBank/DDBJ whole genome shotgun (WGS) entry which is preliminary data.</text>
</comment>
<organism evidence="2 3">
    <name type="scientific">Plakobranchus ocellatus</name>
    <dbReference type="NCBI Taxonomy" id="259542"/>
    <lineage>
        <taxon>Eukaryota</taxon>
        <taxon>Metazoa</taxon>
        <taxon>Spiralia</taxon>
        <taxon>Lophotrochozoa</taxon>
        <taxon>Mollusca</taxon>
        <taxon>Gastropoda</taxon>
        <taxon>Heterobranchia</taxon>
        <taxon>Euthyneura</taxon>
        <taxon>Panpulmonata</taxon>
        <taxon>Sacoglossa</taxon>
        <taxon>Placobranchoidea</taxon>
        <taxon>Plakobranchidae</taxon>
        <taxon>Plakobranchus</taxon>
    </lineage>
</organism>
<name>A0AAV4DI40_9GAST</name>
<evidence type="ECO:0000256" key="1">
    <source>
        <dbReference type="SAM" id="MobiDB-lite"/>
    </source>
</evidence>
<evidence type="ECO:0000313" key="2">
    <source>
        <dbReference type="EMBL" id="GFO43888.1"/>
    </source>
</evidence>
<sequence>MNRGYPDAATEPSIVPTGSSKTLSDHFKNVIQLYTVEGRGGSSGRAIGYQISGRGFESQSGPCQFVIAPLCPFNIKWVARCLKTHKLKAAKKAMANYLLMSYAKNNQDPNSWFPDVWTEPGTHFTLQRSGVLN</sequence>
<evidence type="ECO:0000313" key="3">
    <source>
        <dbReference type="Proteomes" id="UP000735302"/>
    </source>
</evidence>